<organism evidence="4 5">
    <name type="scientific">Flagellimonas oceani</name>
    <dbReference type="NCBI Taxonomy" id="2698672"/>
    <lineage>
        <taxon>Bacteria</taxon>
        <taxon>Pseudomonadati</taxon>
        <taxon>Bacteroidota</taxon>
        <taxon>Flavobacteriia</taxon>
        <taxon>Flavobacteriales</taxon>
        <taxon>Flavobacteriaceae</taxon>
        <taxon>Flagellimonas</taxon>
    </lineage>
</organism>
<dbReference type="PANTHER" id="PTHR43976:SF16">
    <property type="entry name" value="SHORT-CHAIN DEHYDROGENASE_REDUCTASE FAMILY PROTEIN"/>
    <property type="match status" value="1"/>
</dbReference>
<evidence type="ECO:0000256" key="2">
    <source>
        <dbReference type="ARBA" id="ARBA00023002"/>
    </source>
</evidence>
<evidence type="ECO:0000313" key="4">
    <source>
        <dbReference type="EMBL" id="QII43944.1"/>
    </source>
</evidence>
<accession>A0A6G7J045</accession>
<dbReference type="Gene3D" id="3.40.50.720">
    <property type="entry name" value="NAD(P)-binding Rossmann-like Domain"/>
    <property type="match status" value="1"/>
</dbReference>
<dbReference type="PANTHER" id="PTHR43976">
    <property type="entry name" value="SHORT CHAIN DEHYDROGENASE"/>
    <property type="match status" value="1"/>
</dbReference>
<dbReference type="Proteomes" id="UP000502928">
    <property type="component" value="Chromosome"/>
</dbReference>
<sequence>MYKTIFITGVSSGLGKATAKLFAKKGWTVIGTMRQPEREKEFTEFPNVHLLKLDLTDKKEITLVAEKAEKISPIDVLVNNAAYGLMGPFEGTTDDQLVGQINTNFLGTLLVTKAFLPFFRKRKKGTILTITSSTANIPYPFVAAYAATKSALETWTEGMAYELKGFGLQIKTVVPAYMQTNFGKNAQLVHHPEYQEIFDGYLTSMKADSSAKRDTPESIADVVHKAVTDHRIQLHYTAGELSTTEYGWVQRDGIEKVMDSMNQRFFGHNE</sequence>
<dbReference type="Pfam" id="PF00106">
    <property type="entry name" value="adh_short"/>
    <property type="match status" value="1"/>
</dbReference>
<dbReference type="PRINTS" id="PR00081">
    <property type="entry name" value="GDHRDH"/>
</dbReference>
<dbReference type="GO" id="GO:0016491">
    <property type="term" value="F:oxidoreductase activity"/>
    <property type="evidence" value="ECO:0007669"/>
    <property type="project" value="UniProtKB-KW"/>
</dbReference>
<proteinExistence type="inferred from homology"/>
<protein>
    <submittedName>
        <fullName evidence="4">SDR family oxidoreductase</fullName>
    </submittedName>
</protein>
<dbReference type="InterPro" id="IPR020904">
    <property type="entry name" value="Sc_DH/Rdtase_CS"/>
</dbReference>
<keyword evidence="5" id="KW-1185">Reference proteome</keyword>
<dbReference type="AlphaFoldDB" id="A0A6G7J045"/>
<reference evidence="4 5" key="1">
    <citation type="submission" date="2020-02" db="EMBL/GenBank/DDBJ databases">
        <title>Complete genome of Muricauda sp. 501str8.</title>
        <authorList>
            <person name="Dong B."/>
            <person name="Zhu S."/>
            <person name="Yang J."/>
            <person name="Chen J."/>
        </authorList>
    </citation>
    <scope>NUCLEOTIDE SEQUENCE [LARGE SCALE GENOMIC DNA]</scope>
    <source>
        <strain evidence="4 5">501str8</strain>
    </source>
</reference>
<dbReference type="RefSeq" id="WP_166247605.1">
    <property type="nucleotide sequence ID" value="NZ_CP049616.1"/>
</dbReference>
<dbReference type="InterPro" id="IPR036291">
    <property type="entry name" value="NAD(P)-bd_dom_sf"/>
</dbReference>
<evidence type="ECO:0000256" key="1">
    <source>
        <dbReference type="ARBA" id="ARBA00006484"/>
    </source>
</evidence>
<dbReference type="CDD" id="cd05374">
    <property type="entry name" value="17beta-HSD-like_SDR_c"/>
    <property type="match status" value="1"/>
</dbReference>
<name>A0A6G7J045_9FLAO</name>
<keyword evidence="2" id="KW-0560">Oxidoreductase</keyword>
<dbReference type="InterPro" id="IPR051911">
    <property type="entry name" value="SDR_oxidoreductase"/>
</dbReference>
<dbReference type="SUPFAM" id="SSF51735">
    <property type="entry name" value="NAD(P)-binding Rossmann-fold domains"/>
    <property type="match status" value="1"/>
</dbReference>
<dbReference type="KEGG" id="mut:GVT53_04390"/>
<dbReference type="EMBL" id="CP049616">
    <property type="protein sequence ID" value="QII43944.1"/>
    <property type="molecule type" value="Genomic_DNA"/>
</dbReference>
<gene>
    <name evidence="4" type="ORF">GVT53_04390</name>
</gene>
<comment type="similarity">
    <text evidence="1 3">Belongs to the short-chain dehydrogenases/reductases (SDR) family.</text>
</comment>
<dbReference type="PROSITE" id="PS00061">
    <property type="entry name" value="ADH_SHORT"/>
    <property type="match status" value="1"/>
</dbReference>
<evidence type="ECO:0000313" key="5">
    <source>
        <dbReference type="Proteomes" id="UP000502928"/>
    </source>
</evidence>
<evidence type="ECO:0000256" key="3">
    <source>
        <dbReference type="RuleBase" id="RU000363"/>
    </source>
</evidence>
<dbReference type="InterPro" id="IPR002347">
    <property type="entry name" value="SDR_fam"/>
</dbReference>
<dbReference type="PRINTS" id="PR00080">
    <property type="entry name" value="SDRFAMILY"/>
</dbReference>